<reference evidence="2" key="1">
    <citation type="submission" date="2018-04" db="EMBL/GenBank/DDBJ databases">
        <title>Genomes of Endosymbiotic and Endophytic Bradyrhizobium Publication status.</title>
        <authorList>
            <person name="Guha S."/>
            <person name="Jorrin B."/>
            <person name="Sarkar M."/>
            <person name="Poole P.S."/>
            <person name="DasGupta M."/>
        </authorList>
    </citation>
    <scope>NUCLEOTIDE SEQUENCE</scope>
    <source>
        <strain evidence="2">WBOS16</strain>
    </source>
</reference>
<dbReference type="Proteomes" id="UP001058872">
    <property type="component" value="Chromosome"/>
</dbReference>
<organism evidence="2 3">
    <name type="scientific">Bradyrhizobium betae</name>
    <dbReference type="NCBI Taxonomy" id="244734"/>
    <lineage>
        <taxon>Bacteria</taxon>
        <taxon>Pseudomonadati</taxon>
        <taxon>Pseudomonadota</taxon>
        <taxon>Alphaproteobacteria</taxon>
        <taxon>Hyphomicrobiales</taxon>
        <taxon>Nitrobacteraceae</taxon>
        <taxon>Bradyrhizobium</taxon>
    </lineage>
</organism>
<dbReference type="RefSeq" id="WP_257177523.1">
    <property type="nucleotide sequence ID" value="NZ_CP028989.1"/>
</dbReference>
<evidence type="ECO:0000313" key="2">
    <source>
        <dbReference type="EMBL" id="UUO66724.1"/>
    </source>
</evidence>
<keyword evidence="1" id="KW-0175">Coiled coil</keyword>
<sequence length="65" mass="7411">MSCPYCCAETAEGALVCGDCGRDIAVPATLMAERDDLLRKRQELRDELKRARDEAEAFVRRRHSR</sequence>
<feature type="coiled-coil region" evidence="1">
    <location>
        <begin position="34"/>
        <end position="61"/>
    </location>
</feature>
<protein>
    <submittedName>
        <fullName evidence="2">Uncharacterized protein</fullName>
    </submittedName>
</protein>
<gene>
    <name evidence="2" type="ORF">DCM83_16950</name>
</gene>
<evidence type="ECO:0000313" key="3">
    <source>
        <dbReference type="Proteomes" id="UP001058872"/>
    </source>
</evidence>
<evidence type="ECO:0000256" key="1">
    <source>
        <dbReference type="SAM" id="Coils"/>
    </source>
</evidence>
<dbReference type="EMBL" id="CP028989">
    <property type="protein sequence ID" value="UUO66724.1"/>
    <property type="molecule type" value="Genomic_DNA"/>
</dbReference>
<name>A0AAE9NBE5_9BRAD</name>
<accession>A0AAE9NBE5</accession>
<dbReference type="AlphaFoldDB" id="A0AAE9NBE5"/>
<proteinExistence type="predicted"/>